<dbReference type="RefSeq" id="WP_105909027.1">
    <property type="nucleotide sequence ID" value="NZ_NXGJ01000004.1"/>
</dbReference>
<sequence>MRNLLYKDFGKYLNDKNIKYISFDIFDTLVFRRVNEPIDIFSKMSSNKLIKKIFEDGANFKQLRITAEKYARKASIKEEITLTEIYAQFNYLTKNQQKKLLELELKTEQKFLFINSEIEDWIKLALAYNKKIILVSDMYLTKKQILQIILKDFTYIDKIDNIFVSSNLNKTKYLGTMYDYVLEQYSLKPNEIVHIGDNFLSDISSANNKNINAIYYHYDYMYAEQIKHEKLYLSDIKDTLYLRNLVAINNPYKDDKNKFFYHFGATIAGPIFWSFSHWLIKLCQQNDFYNIGFILREGKIFKRYFSALLEQKKIDNKFHLKEIHTSRKALYIPSITNENYNINTTNLDFYRNWKIKDFYTQLGLSISNKNLLEHENKSVDELRNSKTLIALVIQDLTNNVHQIMDNKNSQLNLFLEYWESLNLPQNSILFDFGANATMHKIISELTHQKYINVLFYRTQLGFENSFNQQQYTYIPYNEDNQHKIELLRSCPDIFEILFNGTLETTLGYQKDLTNVLPIIDTHTTIEDTSIIKSFINGIDNYFDHAIQYNQKEDAFSSYDILNLMTRVIEFPTIYEVKYLGELPINVSQDASKKITLISNQSKNKLTEIGLQQALDNLKTNLYKNWEYIPWTQGTITSIDYKFMKQKYSVRENPNETYLNMLLQKIDLETISEISIYGTGEFFLTLLPELLLRNIKIKYLIETKPSKKEFLGYTVLSLEEIVQTEQNCFIIASIAFASIMKETLISTFELNNKEIRYLFYINIKENEH</sequence>
<gene>
    <name evidence="1" type="ORF">CJ669_05290</name>
</gene>
<dbReference type="NCBIfam" id="TIGR01549">
    <property type="entry name" value="HAD-SF-IA-v1"/>
    <property type="match status" value="1"/>
</dbReference>
<dbReference type="Gene3D" id="3.40.50.1000">
    <property type="entry name" value="HAD superfamily/HAD-like"/>
    <property type="match status" value="1"/>
</dbReference>
<dbReference type="InterPro" id="IPR036412">
    <property type="entry name" value="HAD-like_sf"/>
</dbReference>
<evidence type="ECO:0000313" key="2">
    <source>
        <dbReference type="Proteomes" id="UP000239065"/>
    </source>
</evidence>
<dbReference type="Pfam" id="PF00702">
    <property type="entry name" value="Hydrolase"/>
    <property type="match status" value="1"/>
</dbReference>
<reference evidence="1 2" key="1">
    <citation type="submission" date="2017-09" db="EMBL/GenBank/DDBJ databases">
        <title>Reassesment of A. cryaerophilus.</title>
        <authorList>
            <person name="Perez-Cataluna A."/>
            <person name="Collado L."/>
            <person name="Salgado O."/>
            <person name="Lefinanco V."/>
            <person name="Figueras M.J."/>
        </authorList>
    </citation>
    <scope>NUCLEOTIDE SEQUENCE [LARGE SCALE GENOMIC DNA]</scope>
    <source>
        <strain evidence="1 2">LMG 9861</strain>
    </source>
</reference>
<dbReference type="Gene3D" id="1.10.150.400">
    <property type="match status" value="1"/>
</dbReference>
<dbReference type="InterPro" id="IPR006439">
    <property type="entry name" value="HAD-SF_hydro_IA"/>
</dbReference>
<organism evidence="1 2">
    <name type="scientific">Aliarcobacter cryaerophilus</name>
    <dbReference type="NCBI Taxonomy" id="28198"/>
    <lineage>
        <taxon>Bacteria</taxon>
        <taxon>Pseudomonadati</taxon>
        <taxon>Campylobacterota</taxon>
        <taxon>Epsilonproteobacteria</taxon>
        <taxon>Campylobacterales</taxon>
        <taxon>Arcobacteraceae</taxon>
        <taxon>Aliarcobacter</taxon>
    </lineage>
</organism>
<evidence type="ECO:0008006" key="3">
    <source>
        <dbReference type="Google" id="ProtNLM"/>
    </source>
</evidence>
<evidence type="ECO:0000313" key="1">
    <source>
        <dbReference type="EMBL" id="PRM88167.1"/>
    </source>
</evidence>
<dbReference type="Gene3D" id="3.40.50.720">
    <property type="entry name" value="NAD(P)-binding Rossmann-like Domain"/>
    <property type="match status" value="1"/>
</dbReference>
<accession>A0A2S9SNK7</accession>
<protein>
    <recommendedName>
        <fullName evidence="3">HAD-IA family hydrolase</fullName>
    </recommendedName>
</protein>
<dbReference type="InterPro" id="IPR023214">
    <property type="entry name" value="HAD_sf"/>
</dbReference>
<dbReference type="AlphaFoldDB" id="A0A2S9SNK7"/>
<dbReference type="Proteomes" id="UP000239065">
    <property type="component" value="Unassembled WGS sequence"/>
</dbReference>
<name>A0A2S9SNK7_9BACT</name>
<dbReference type="SUPFAM" id="SSF56784">
    <property type="entry name" value="HAD-like"/>
    <property type="match status" value="1"/>
</dbReference>
<comment type="caution">
    <text evidence="1">The sequence shown here is derived from an EMBL/GenBank/DDBJ whole genome shotgun (WGS) entry which is preliminary data.</text>
</comment>
<dbReference type="EMBL" id="NXGJ01000004">
    <property type="protein sequence ID" value="PRM88167.1"/>
    <property type="molecule type" value="Genomic_DNA"/>
</dbReference>
<proteinExistence type="predicted"/>